<protein>
    <submittedName>
        <fullName evidence="1">10446_t:CDS:1</fullName>
    </submittedName>
</protein>
<reference evidence="1" key="1">
    <citation type="submission" date="2021-06" db="EMBL/GenBank/DDBJ databases">
        <authorList>
            <person name="Kallberg Y."/>
            <person name="Tangrot J."/>
            <person name="Rosling A."/>
        </authorList>
    </citation>
    <scope>NUCLEOTIDE SEQUENCE</scope>
    <source>
        <strain evidence="1">IL203A</strain>
    </source>
</reference>
<sequence length="79" mass="9240">MPPTISAIKRARQREFSDDFYTSSTQLFCRFCNKSIDFTKHSTLKNHQQFAKHIHQKETQLNRLASRSSSTIPRQTTLP</sequence>
<dbReference type="EMBL" id="CAJVPU010006536">
    <property type="protein sequence ID" value="CAG8562137.1"/>
    <property type="molecule type" value="Genomic_DNA"/>
</dbReference>
<evidence type="ECO:0000313" key="1">
    <source>
        <dbReference type="EMBL" id="CAG8562137.1"/>
    </source>
</evidence>
<keyword evidence="2" id="KW-1185">Reference proteome</keyword>
<feature type="non-terminal residue" evidence="1">
    <location>
        <position position="79"/>
    </location>
</feature>
<gene>
    <name evidence="1" type="ORF">DHETER_LOCUS5695</name>
</gene>
<dbReference type="Proteomes" id="UP000789702">
    <property type="component" value="Unassembled WGS sequence"/>
</dbReference>
<organism evidence="1 2">
    <name type="scientific">Dentiscutata heterogama</name>
    <dbReference type="NCBI Taxonomy" id="1316150"/>
    <lineage>
        <taxon>Eukaryota</taxon>
        <taxon>Fungi</taxon>
        <taxon>Fungi incertae sedis</taxon>
        <taxon>Mucoromycota</taxon>
        <taxon>Glomeromycotina</taxon>
        <taxon>Glomeromycetes</taxon>
        <taxon>Diversisporales</taxon>
        <taxon>Gigasporaceae</taxon>
        <taxon>Dentiscutata</taxon>
    </lineage>
</organism>
<evidence type="ECO:0000313" key="2">
    <source>
        <dbReference type="Proteomes" id="UP000789702"/>
    </source>
</evidence>
<comment type="caution">
    <text evidence="1">The sequence shown here is derived from an EMBL/GenBank/DDBJ whole genome shotgun (WGS) entry which is preliminary data.</text>
</comment>
<name>A0ACA9M2R2_9GLOM</name>
<accession>A0ACA9M2R2</accession>
<proteinExistence type="predicted"/>